<comment type="caution">
    <text evidence="2">The sequence shown here is derived from an EMBL/GenBank/DDBJ whole genome shotgun (WGS) entry which is preliminary data.</text>
</comment>
<evidence type="ECO:0000259" key="1">
    <source>
        <dbReference type="PROSITE" id="PS51186"/>
    </source>
</evidence>
<dbReference type="SUPFAM" id="SSF55729">
    <property type="entry name" value="Acyl-CoA N-acyltransferases (Nat)"/>
    <property type="match status" value="1"/>
</dbReference>
<dbReference type="Gene3D" id="3.40.630.30">
    <property type="match status" value="1"/>
</dbReference>
<organism evidence="2 3">
    <name type="scientific">Leucobacter iarius</name>
    <dbReference type="NCBI Taxonomy" id="333963"/>
    <lineage>
        <taxon>Bacteria</taxon>
        <taxon>Bacillati</taxon>
        <taxon>Actinomycetota</taxon>
        <taxon>Actinomycetes</taxon>
        <taxon>Micrococcales</taxon>
        <taxon>Microbacteriaceae</taxon>
        <taxon>Leucobacter</taxon>
    </lineage>
</organism>
<reference evidence="3" key="1">
    <citation type="journal article" date="2019" name="Int. J. Syst. Evol. Microbiol.">
        <title>The Global Catalogue of Microorganisms (GCM) 10K type strain sequencing project: providing services to taxonomists for standard genome sequencing and annotation.</title>
        <authorList>
            <consortium name="The Broad Institute Genomics Platform"/>
            <consortium name="The Broad Institute Genome Sequencing Center for Infectious Disease"/>
            <person name="Wu L."/>
            <person name="Ma J."/>
        </authorList>
    </citation>
    <scope>NUCLEOTIDE SEQUENCE [LARGE SCALE GENOMIC DNA]</scope>
    <source>
        <strain evidence="3">JCM 14736</strain>
    </source>
</reference>
<dbReference type="CDD" id="cd04301">
    <property type="entry name" value="NAT_SF"/>
    <property type="match status" value="1"/>
</dbReference>
<sequence length="176" mass="18941">MAATLVRPTMDLCDAWGEALAEFGGADVHGMGMDASTVPDRASCAALVELAERFADPDAEIPADKVHADHFWIVDGDEVVGFIGLRWELNAYLAHAGGHIGYSVKPSSRRRGYAGAALRLALDQARERGIDRVMITCDDDNPGSARTIEGAGGVLGDLIDASDVGYPRLRRYWIEL</sequence>
<feature type="domain" description="N-acetyltransferase" evidence="1">
    <location>
        <begin position="31"/>
        <end position="176"/>
    </location>
</feature>
<evidence type="ECO:0000313" key="2">
    <source>
        <dbReference type="EMBL" id="GAA1782885.1"/>
    </source>
</evidence>
<dbReference type="RefSeq" id="WP_344030030.1">
    <property type="nucleotide sequence ID" value="NZ_BAAAOB010000001.1"/>
</dbReference>
<dbReference type="Proteomes" id="UP001500851">
    <property type="component" value="Unassembled WGS sequence"/>
</dbReference>
<dbReference type="InterPro" id="IPR016181">
    <property type="entry name" value="Acyl_CoA_acyltransferase"/>
</dbReference>
<gene>
    <name evidence="2" type="ORF">GCM10009768_09720</name>
</gene>
<dbReference type="PANTHER" id="PTHR39173:SF1">
    <property type="entry name" value="ACETYLTRANSFERASE"/>
    <property type="match status" value="1"/>
</dbReference>
<name>A0ABP4XHI7_9MICO</name>
<accession>A0ABP4XHI7</accession>
<protein>
    <submittedName>
        <fullName evidence="2">GNAT family N-acetyltransferase</fullName>
    </submittedName>
</protein>
<dbReference type="EMBL" id="BAAAOB010000001">
    <property type="protein sequence ID" value="GAA1782885.1"/>
    <property type="molecule type" value="Genomic_DNA"/>
</dbReference>
<keyword evidence="3" id="KW-1185">Reference proteome</keyword>
<dbReference type="Pfam" id="PF00583">
    <property type="entry name" value="Acetyltransf_1"/>
    <property type="match status" value="1"/>
</dbReference>
<proteinExistence type="predicted"/>
<dbReference type="PROSITE" id="PS51186">
    <property type="entry name" value="GNAT"/>
    <property type="match status" value="1"/>
</dbReference>
<dbReference type="InterPro" id="IPR000182">
    <property type="entry name" value="GNAT_dom"/>
</dbReference>
<evidence type="ECO:0000313" key="3">
    <source>
        <dbReference type="Proteomes" id="UP001500851"/>
    </source>
</evidence>
<dbReference type="PANTHER" id="PTHR39173">
    <property type="entry name" value="ACETYLTRANSFERASE"/>
    <property type="match status" value="1"/>
</dbReference>